<feature type="transmembrane region" description="Helical" evidence="4">
    <location>
        <begin position="308"/>
        <end position="329"/>
    </location>
</feature>
<evidence type="ECO:0000256" key="1">
    <source>
        <dbReference type="ARBA" id="ARBA00006739"/>
    </source>
</evidence>
<dbReference type="PANTHER" id="PTHR43630:SF1">
    <property type="entry name" value="POLY-BETA-1,6-N-ACETYL-D-GLUCOSAMINE SYNTHASE"/>
    <property type="match status" value="1"/>
</dbReference>
<proteinExistence type="inferred from homology"/>
<evidence type="ECO:0000256" key="4">
    <source>
        <dbReference type="SAM" id="Phobius"/>
    </source>
</evidence>
<protein>
    <submittedName>
        <fullName evidence="5">Glycosyltransferase</fullName>
        <ecNumber evidence="5">2.4.-.-</ecNumber>
    </submittedName>
</protein>
<dbReference type="EMBL" id="DXIJ01000142">
    <property type="protein sequence ID" value="HIV86442.1"/>
    <property type="molecule type" value="Genomic_DNA"/>
</dbReference>
<keyword evidence="2 5" id="KW-0328">Glycosyltransferase</keyword>
<evidence type="ECO:0000313" key="5">
    <source>
        <dbReference type="EMBL" id="HIV86442.1"/>
    </source>
</evidence>
<gene>
    <name evidence="5" type="ORF">H9900_06530</name>
</gene>
<evidence type="ECO:0000256" key="3">
    <source>
        <dbReference type="ARBA" id="ARBA00022679"/>
    </source>
</evidence>
<dbReference type="SUPFAM" id="SSF53448">
    <property type="entry name" value="Nucleotide-diphospho-sugar transferases"/>
    <property type="match status" value="1"/>
</dbReference>
<feature type="non-terminal residue" evidence="5">
    <location>
        <position position="347"/>
    </location>
</feature>
<dbReference type="Gene3D" id="3.90.550.10">
    <property type="entry name" value="Spore Coat Polysaccharide Biosynthesis Protein SpsA, Chain A"/>
    <property type="match status" value="1"/>
</dbReference>
<dbReference type="AlphaFoldDB" id="A0A9D1PSL1"/>
<keyword evidence="4" id="KW-0472">Membrane</keyword>
<name>A0A9D1PSL1_9FIRM</name>
<comment type="similarity">
    <text evidence="1">Belongs to the glycosyltransferase 2 family.</text>
</comment>
<feature type="transmembrane region" description="Helical" evidence="4">
    <location>
        <begin position="268"/>
        <end position="293"/>
    </location>
</feature>
<reference evidence="5" key="2">
    <citation type="submission" date="2021-04" db="EMBL/GenBank/DDBJ databases">
        <authorList>
            <person name="Gilroy R."/>
        </authorList>
    </citation>
    <scope>NUCLEOTIDE SEQUENCE</scope>
    <source>
        <strain evidence="5">5790</strain>
    </source>
</reference>
<keyword evidence="4" id="KW-0812">Transmembrane</keyword>
<dbReference type="CDD" id="cd06438">
    <property type="entry name" value="EpsO_like"/>
    <property type="match status" value="1"/>
</dbReference>
<comment type="caution">
    <text evidence="5">The sequence shown here is derived from an EMBL/GenBank/DDBJ whole genome shotgun (WGS) entry which is preliminary data.</text>
</comment>
<sequence length="347" mass="39143">MFSFFRKYERPTGESTEHSFAVIIPAHNEGAVIAQLLQSVAKCNYSSDLIDVYVAADNCDDNTVFTAKKLGASVVVRNDGEPNKSSAIMTAQKYIKETMRRDYDCFVFLDADNTVSTSFFYEINHMLCCGHGVVQGRVECKNPNRSWFTAAESVWNSIEIRFGRLAPYKLGLGSKICGTGYAVRSDILDRYPLCTDCLAEDIEYTMRLAVHGIKTAFADNAVVYDEKPESLRVSMRQRLRWVQGIVDVQGRYGTLLLKKGKLLTWLSLYGDFLGVFTYGFFCVVSLFSTISIIYDMSFAFCEFWVKPIAYIMLNIYLGIGAFSAFFGLLSEKKLNRSVIFNLFGLLV</sequence>
<dbReference type="EC" id="2.4.-.-" evidence="5"/>
<dbReference type="Proteomes" id="UP000824162">
    <property type="component" value="Unassembled WGS sequence"/>
</dbReference>
<dbReference type="Pfam" id="PF13641">
    <property type="entry name" value="Glyco_tranf_2_3"/>
    <property type="match status" value="1"/>
</dbReference>
<evidence type="ECO:0000256" key="2">
    <source>
        <dbReference type="ARBA" id="ARBA00022676"/>
    </source>
</evidence>
<dbReference type="GO" id="GO:0016757">
    <property type="term" value="F:glycosyltransferase activity"/>
    <property type="evidence" value="ECO:0007669"/>
    <property type="project" value="UniProtKB-KW"/>
</dbReference>
<keyword evidence="3 5" id="KW-0808">Transferase</keyword>
<keyword evidence="4" id="KW-1133">Transmembrane helix</keyword>
<dbReference type="PANTHER" id="PTHR43630">
    <property type="entry name" value="POLY-BETA-1,6-N-ACETYL-D-GLUCOSAMINE SYNTHASE"/>
    <property type="match status" value="1"/>
</dbReference>
<dbReference type="InterPro" id="IPR029044">
    <property type="entry name" value="Nucleotide-diphossugar_trans"/>
</dbReference>
<evidence type="ECO:0000313" key="6">
    <source>
        <dbReference type="Proteomes" id="UP000824162"/>
    </source>
</evidence>
<accession>A0A9D1PSL1</accession>
<organism evidence="5 6">
    <name type="scientific">Candidatus Monoglobus merdigallinarum</name>
    <dbReference type="NCBI Taxonomy" id="2838698"/>
    <lineage>
        <taxon>Bacteria</taxon>
        <taxon>Bacillati</taxon>
        <taxon>Bacillota</taxon>
        <taxon>Clostridia</taxon>
        <taxon>Monoglobales</taxon>
        <taxon>Monoglobaceae</taxon>
        <taxon>Monoglobus</taxon>
    </lineage>
</organism>
<reference evidence="5" key="1">
    <citation type="journal article" date="2021" name="PeerJ">
        <title>Extensive microbial diversity within the chicken gut microbiome revealed by metagenomics and culture.</title>
        <authorList>
            <person name="Gilroy R."/>
            <person name="Ravi A."/>
            <person name="Getino M."/>
            <person name="Pursley I."/>
            <person name="Horton D.L."/>
            <person name="Alikhan N.F."/>
            <person name="Baker D."/>
            <person name="Gharbi K."/>
            <person name="Hall N."/>
            <person name="Watson M."/>
            <person name="Adriaenssens E.M."/>
            <person name="Foster-Nyarko E."/>
            <person name="Jarju S."/>
            <person name="Secka A."/>
            <person name="Antonio M."/>
            <person name="Oren A."/>
            <person name="Chaudhuri R.R."/>
            <person name="La Ragione R."/>
            <person name="Hildebrand F."/>
            <person name="Pallen M.J."/>
        </authorList>
    </citation>
    <scope>NUCLEOTIDE SEQUENCE</scope>
    <source>
        <strain evidence="5">5790</strain>
    </source>
</reference>